<name>A1ZHM8_MICM2</name>
<evidence type="ECO:0000313" key="3">
    <source>
        <dbReference type="Proteomes" id="UP000004095"/>
    </source>
</evidence>
<sequence length="40" mass="4351">MLFNESYKLASNSRAEVKKKSASSVLPVEQGTPRTLSAPK</sequence>
<feature type="region of interest" description="Disordered" evidence="1">
    <location>
        <begin position="13"/>
        <end position="40"/>
    </location>
</feature>
<dbReference type="AlphaFoldDB" id="A1ZHM8"/>
<protein>
    <submittedName>
        <fullName evidence="2">Uncharacterized protein</fullName>
    </submittedName>
</protein>
<accession>A1ZHM8</accession>
<evidence type="ECO:0000256" key="1">
    <source>
        <dbReference type="SAM" id="MobiDB-lite"/>
    </source>
</evidence>
<proteinExistence type="predicted"/>
<comment type="caution">
    <text evidence="2">The sequence shown here is derived from an EMBL/GenBank/DDBJ whole genome shotgun (WGS) entry which is preliminary data.</text>
</comment>
<evidence type="ECO:0000313" key="2">
    <source>
        <dbReference type="EMBL" id="EAY30035.1"/>
    </source>
</evidence>
<keyword evidence="3" id="KW-1185">Reference proteome</keyword>
<dbReference type="Proteomes" id="UP000004095">
    <property type="component" value="Unassembled WGS sequence"/>
</dbReference>
<dbReference type="EMBL" id="AAWS01000008">
    <property type="protein sequence ID" value="EAY30035.1"/>
    <property type="molecule type" value="Genomic_DNA"/>
</dbReference>
<gene>
    <name evidence="2" type="ORF">M23134_05368</name>
</gene>
<organism evidence="2 3">
    <name type="scientific">Microscilla marina ATCC 23134</name>
    <dbReference type="NCBI Taxonomy" id="313606"/>
    <lineage>
        <taxon>Bacteria</taxon>
        <taxon>Pseudomonadati</taxon>
        <taxon>Bacteroidota</taxon>
        <taxon>Cytophagia</taxon>
        <taxon>Cytophagales</taxon>
        <taxon>Microscillaceae</taxon>
        <taxon>Microscilla</taxon>
    </lineage>
</organism>
<reference evidence="2 3" key="1">
    <citation type="submission" date="2007-01" db="EMBL/GenBank/DDBJ databases">
        <authorList>
            <person name="Haygood M."/>
            <person name="Podell S."/>
            <person name="Anderson C."/>
            <person name="Hopkinson B."/>
            <person name="Roe K."/>
            <person name="Barbeau K."/>
            <person name="Gaasterland T."/>
            <person name="Ferriera S."/>
            <person name="Johnson J."/>
            <person name="Kravitz S."/>
            <person name="Beeson K."/>
            <person name="Sutton G."/>
            <person name="Rogers Y.-H."/>
            <person name="Friedman R."/>
            <person name="Frazier M."/>
            <person name="Venter J.C."/>
        </authorList>
    </citation>
    <scope>NUCLEOTIDE SEQUENCE [LARGE SCALE GENOMIC DNA]</scope>
    <source>
        <strain evidence="2 3">ATCC 23134</strain>
    </source>
</reference>